<dbReference type="EMBL" id="MF415410">
    <property type="protein sequence ID" value="ASW27306.1"/>
    <property type="molecule type" value="Genomic_DNA"/>
</dbReference>
<reference evidence="1 2" key="1">
    <citation type="submission" date="2017-06" db="EMBL/GenBank/DDBJ databases">
        <title>Complete Genome Sequence of the Klebsiella phage YMC15/11/N137_KPN_BP.</title>
        <authorList>
            <person name="Jeon J."/>
            <person name="Yong D."/>
            <person name="Lee K."/>
        </authorList>
    </citation>
    <scope>NUCLEOTIDE SEQUENCE [LARGE SCALE GENOMIC DNA]</scope>
</reference>
<protein>
    <submittedName>
        <fullName evidence="1">Uncharacterized protein</fullName>
    </submittedName>
</protein>
<gene>
    <name evidence="1" type="ORF">KPNN137_78</name>
</gene>
<evidence type="ECO:0000313" key="1">
    <source>
        <dbReference type="EMBL" id="ASW27306.1"/>
    </source>
</evidence>
<accession>A0A286MMT0</accession>
<proteinExistence type="predicted"/>
<keyword evidence="2" id="KW-1185">Reference proteome</keyword>
<name>A0A286MMT0_9CAUD</name>
<evidence type="ECO:0000313" key="2">
    <source>
        <dbReference type="Proteomes" id="UP000224019"/>
    </source>
</evidence>
<dbReference type="Proteomes" id="UP000224019">
    <property type="component" value="Segment"/>
</dbReference>
<sequence>MSYDDQRKTSEIMPGYPELARVLHTYRKPGQQDGEIMIDHIDPAYAQLLTPITRDDAITLIRMLQHTFDIPNEVEELKQLLTMREETNQNIVEKSVMAGIANIMYENGLKRATITPQNVMSGFVPSLSIDVSVPGVVIYTLNGEPLNGKPDTE</sequence>
<organism evidence="1 2">
    <name type="scientific">Klebsiella phage KPN N137</name>
    <dbReference type="NCBI Taxonomy" id="2024238"/>
    <lineage>
        <taxon>Viruses</taxon>
        <taxon>Duplodnaviria</taxon>
        <taxon>Heunggongvirae</taxon>
        <taxon>Uroviricota</taxon>
        <taxon>Caudoviricetes</taxon>
        <taxon>Casjensviridae</taxon>
        <taxon>Yonseivirus</taxon>
        <taxon>Yonseivirus N137</taxon>
    </lineage>
</organism>